<evidence type="ECO:0000256" key="4">
    <source>
        <dbReference type="ARBA" id="ARBA00022475"/>
    </source>
</evidence>
<keyword evidence="4" id="KW-1003">Cell membrane</keyword>
<gene>
    <name evidence="10" type="primary">rarD</name>
    <name evidence="10" type="ORF">DV711_09115</name>
</gene>
<sequence>MHAGVWAAVGAFVLWGFLPLYLKTVDHAQPSEILAHRIVWSLLFVLLLLGLKRNWGWLREVVQSPKLMLTGVGCAVLLSINWLTYIWAVTSGYIIEASLGYFINPLLNVLMGMLFLGERLRAMQWLVLAIAASGVLYMTIVYGQPPWIALILAFSFGFYGLIRKGSPLGSTEGLMLETVIIVPPALAWLIYLSSQGEAVFGQGIMSDNLLLAGTGIATALPLLLFAYGAKRITLTLLGLLQYIGPSIQLVIGVWLFNEVFDGPKVVGFSLIWLALALYSLEGFLHHRRKTNPPVQHQ</sequence>
<feature type="transmembrane region" description="Helical" evidence="8">
    <location>
        <begin position="174"/>
        <end position="194"/>
    </location>
</feature>
<feature type="transmembrane region" description="Helical" evidence="8">
    <location>
        <begin position="262"/>
        <end position="280"/>
    </location>
</feature>
<dbReference type="NCBIfam" id="TIGR00688">
    <property type="entry name" value="rarD"/>
    <property type="match status" value="1"/>
</dbReference>
<evidence type="ECO:0000256" key="6">
    <source>
        <dbReference type="ARBA" id="ARBA00022989"/>
    </source>
</evidence>
<keyword evidence="6 8" id="KW-1133">Transmembrane helix</keyword>
<feature type="transmembrane region" description="Helical" evidence="8">
    <location>
        <begin position="209"/>
        <end position="227"/>
    </location>
</feature>
<feature type="domain" description="EamA" evidence="9">
    <location>
        <begin position="3"/>
        <end position="139"/>
    </location>
</feature>
<evidence type="ECO:0000256" key="2">
    <source>
        <dbReference type="ARBA" id="ARBA00007362"/>
    </source>
</evidence>
<reference evidence="10 11" key="1">
    <citation type="submission" date="2018-07" db="EMBL/GenBank/DDBJ databases">
        <title>Motiliproteus coralliicola sp. nov., a bacterium isolated from Coral.</title>
        <authorList>
            <person name="Wang G."/>
        </authorList>
    </citation>
    <scope>NUCLEOTIDE SEQUENCE [LARGE SCALE GENOMIC DNA]</scope>
    <source>
        <strain evidence="10 11">C34</strain>
    </source>
</reference>
<feature type="transmembrane region" description="Helical" evidence="8">
    <location>
        <begin position="123"/>
        <end position="140"/>
    </location>
</feature>
<dbReference type="Pfam" id="PF00892">
    <property type="entry name" value="EamA"/>
    <property type="match status" value="1"/>
</dbReference>
<feature type="transmembrane region" description="Helical" evidence="8">
    <location>
        <begin position="234"/>
        <end position="256"/>
    </location>
</feature>
<keyword evidence="3" id="KW-0813">Transport</keyword>
<dbReference type="RefSeq" id="WP_114695361.1">
    <property type="nucleotide sequence ID" value="NZ_QQOH01000002.1"/>
</dbReference>
<evidence type="ECO:0000313" key="10">
    <source>
        <dbReference type="EMBL" id="RDE22728.1"/>
    </source>
</evidence>
<dbReference type="GO" id="GO:0005886">
    <property type="term" value="C:plasma membrane"/>
    <property type="evidence" value="ECO:0007669"/>
    <property type="project" value="UniProtKB-SubCell"/>
</dbReference>
<organism evidence="10 11">
    <name type="scientific">Motiliproteus coralliicola</name>
    <dbReference type="NCBI Taxonomy" id="2283196"/>
    <lineage>
        <taxon>Bacteria</taxon>
        <taxon>Pseudomonadati</taxon>
        <taxon>Pseudomonadota</taxon>
        <taxon>Gammaproteobacteria</taxon>
        <taxon>Oceanospirillales</taxon>
        <taxon>Oceanospirillaceae</taxon>
        <taxon>Motiliproteus</taxon>
    </lineage>
</organism>
<feature type="transmembrane region" description="Helical" evidence="8">
    <location>
        <begin position="5"/>
        <end position="22"/>
    </location>
</feature>
<evidence type="ECO:0000313" key="11">
    <source>
        <dbReference type="Proteomes" id="UP000253769"/>
    </source>
</evidence>
<dbReference type="OrthoDB" id="369870at2"/>
<keyword evidence="5 8" id="KW-0812">Transmembrane</keyword>
<keyword evidence="7 8" id="KW-0472">Membrane</keyword>
<comment type="subcellular location">
    <subcellularLocation>
        <location evidence="1">Cell membrane</location>
        <topology evidence="1">Multi-pass membrane protein</topology>
    </subcellularLocation>
</comment>
<dbReference type="EMBL" id="QQOH01000002">
    <property type="protein sequence ID" value="RDE22728.1"/>
    <property type="molecule type" value="Genomic_DNA"/>
</dbReference>
<feature type="transmembrane region" description="Helical" evidence="8">
    <location>
        <begin position="67"/>
        <end position="87"/>
    </location>
</feature>
<dbReference type="AlphaFoldDB" id="A0A369WKY0"/>
<feature type="transmembrane region" description="Helical" evidence="8">
    <location>
        <begin position="93"/>
        <end position="116"/>
    </location>
</feature>
<dbReference type="InterPro" id="IPR000620">
    <property type="entry name" value="EamA_dom"/>
</dbReference>
<feature type="transmembrane region" description="Helical" evidence="8">
    <location>
        <begin position="146"/>
        <end position="162"/>
    </location>
</feature>
<comment type="similarity">
    <text evidence="2">Belongs to the EamA transporter family.</text>
</comment>
<dbReference type="InterPro" id="IPR004626">
    <property type="entry name" value="RarD"/>
</dbReference>
<dbReference type="PANTHER" id="PTHR22911:SF137">
    <property type="entry name" value="SOLUTE CARRIER FAMILY 35 MEMBER G2-RELATED"/>
    <property type="match status" value="1"/>
</dbReference>
<dbReference type="SUPFAM" id="SSF103481">
    <property type="entry name" value="Multidrug resistance efflux transporter EmrE"/>
    <property type="match status" value="2"/>
</dbReference>
<evidence type="ECO:0000256" key="8">
    <source>
        <dbReference type="SAM" id="Phobius"/>
    </source>
</evidence>
<evidence type="ECO:0000259" key="9">
    <source>
        <dbReference type="Pfam" id="PF00892"/>
    </source>
</evidence>
<feature type="transmembrane region" description="Helical" evidence="8">
    <location>
        <begin position="34"/>
        <end position="55"/>
    </location>
</feature>
<name>A0A369WKY0_9GAMM</name>
<dbReference type="PANTHER" id="PTHR22911">
    <property type="entry name" value="ACYL-MALONYL CONDENSING ENZYME-RELATED"/>
    <property type="match status" value="1"/>
</dbReference>
<evidence type="ECO:0000256" key="3">
    <source>
        <dbReference type="ARBA" id="ARBA00022448"/>
    </source>
</evidence>
<evidence type="ECO:0000256" key="1">
    <source>
        <dbReference type="ARBA" id="ARBA00004651"/>
    </source>
</evidence>
<keyword evidence="11" id="KW-1185">Reference proteome</keyword>
<dbReference type="InterPro" id="IPR037185">
    <property type="entry name" value="EmrE-like"/>
</dbReference>
<evidence type="ECO:0000256" key="7">
    <source>
        <dbReference type="ARBA" id="ARBA00023136"/>
    </source>
</evidence>
<protein>
    <submittedName>
        <fullName evidence="10">EamA family transporter RarD</fullName>
    </submittedName>
</protein>
<accession>A0A369WKY0</accession>
<evidence type="ECO:0000256" key="5">
    <source>
        <dbReference type="ARBA" id="ARBA00022692"/>
    </source>
</evidence>
<dbReference type="Proteomes" id="UP000253769">
    <property type="component" value="Unassembled WGS sequence"/>
</dbReference>
<comment type="caution">
    <text evidence="10">The sequence shown here is derived from an EMBL/GenBank/DDBJ whole genome shotgun (WGS) entry which is preliminary data.</text>
</comment>
<proteinExistence type="inferred from homology"/>